<name>A0A0A8ZR02_ARUDO</name>
<feature type="region of interest" description="Disordered" evidence="1">
    <location>
        <begin position="135"/>
        <end position="201"/>
    </location>
</feature>
<feature type="compositionally biased region" description="Low complexity" evidence="1">
    <location>
        <begin position="135"/>
        <end position="147"/>
    </location>
</feature>
<protein>
    <submittedName>
        <fullName evidence="2">Uncharacterized protein</fullName>
    </submittedName>
</protein>
<sequence length="336" mass="37180">MLLCVWFGDNMERDNPVSVFRDGIIPSCVWFEGQNHLCFLFGMRDNEGWNGRQLSLFCQFSRSSITLNTFPALPWTCRQSCSELKPDVPHRCAPHQRRWSRPAAMCLSRAACFPTAAPVPPSTAAVGRVAPHASATTSSTTIAGRAAPRASPLRAHPPPPLEISGRRASARYMASSSTTRDHPAARSSGLPLRAHHGRRPSRPLLLLRAPCHGSRPQPTWQHRAMVAMTCSACEAAKPVTGCRKESGRQSQRNSNMTSESGEGRAEWWRSAKAGESVGREARRSCRRPGSDLLRGGARGVQRWHQSSDEESRAAQGERRKLTLFKWDGSVRLYFAD</sequence>
<evidence type="ECO:0000256" key="1">
    <source>
        <dbReference type="SAM" id="MobiDB-lite"/>
    </source>
</evidence>
<dbReference type="EMBL" id="GBRH01256674">
    <property type="protein sequence ID" value="JAD41221.1"/>
    <property type="molecule type" value="Transcribed_RNA"/>
</dbReference>
<accession>A0A0A8ZR02</accession>
<dbReference type="AlphaFoldDB" id="A0A0A8ZR02"/>
<evidence type="ECO:0000313" key="2">
    <source>
        <dbReference type="EMBL" id="JAD41221.1"/>
    </source>
</evidence>
<organism evidence="2">
    <name type="scientific">Arundo donax</name>
    <name type="common">Giant reed</name>
    <name type="synonym">Donax arundinaceus</name>
    <dbReference type="NCBI Taxonomy" id="35708"/>
    <lineage>
        <taxon>Eukaryota</taxon>
        <taxon>Viridiplantae</taxon>
        <taxon>Streptophyta</taxon>
        <taxon>Embryophyta</taxon>
        <taxon>Tracheophyta</taxon>
        <taxon>Spermatophyta</taxon>
        <taxon>Magnoliopsida</taxon>
        <taxon>Liliopsida</taxon>
        <taxon>Poales</taxon>
        <taxon>Poaceae</taxon>
        <taxon>PACMAD clade</taxon>
        <taxon>Arundinoideae</taxon>
        <taxon>Arundineae</taxon>
        <taxon>Arundo</taxon>
    </lineage>
</organism>
<reference evidence="2" key="2">
    <citation type="journal article" date="2015" name="Data Brief">
        <title>Shoot transcriptome of the giant reed, Arundo donax.</title>
        <authorList>
            <person name="Barrero R.A."/>
            <person name="Guerrero F.D."/>
            <person name="Moolhuijzen P."/>
            <person name="Goolsby J.A."/>
            <person name="Tidwell J."/>
            <person name="Bellgard S.E."/>
            <person name="Bellgard M.I."/>
        </authorList>
    </citation>
    <scope>NUCLEOTIDE SEQUENCE</scope>
    <source>
        <tissue evidence="2">Shoot tissue taken approximately 20 cm above the soil surface</tissue>
    </source>
</reference>
<feature type="compositionally biased region" description="Polar residues" evidence="1">
    <location>
        <begin position="248"/>
        <end position="260"/>
    </location>
</feature>
<reference evidence="2" key="1">
    <citation type="submission" date="2014-09" db="EMBL/GenBank/DDBJ databases">
        <authorList>
            <person name="Magalhaes I.L.F."/>
            <person name="Oliveira U."/>
            <person name="Santos F.R."/>
            <person name="Vidigal T.H.D.A."/>
            <person name="Brescovit A.D."/>
            <person name="Santos A.J."/>
        </authorList>
    </citation>
    <scope>NUCLEOTIDE SEQUENCE</scope>
    <source>
        <tissue evidence="2">Shoot tissue taken approximately 20 cm above the soil surface</tissue>
    </source>
</reference>
<proteinExistence type="predicted"/>
<feature type="compositionally biased region" description="Low complexity" evidence="1">
    <location>
        <begin position="166"/>
        <end position="177"/>
    </location>
</feature>
<feature type="compositionally biased region" description="Basic and acidic residues" evidence="1">
    <location>
        <begin position="305"/>
        <end position="316"/>
    </location>
</feature>
<feature type="region of interest" description="Disordered" evidence="1">
    <location>
        <begin position="238"/>
        <end position="316"/>
    </location>
</feature>